<feature type="compositionally biased region" description="Low complexity" evidence="7">
    <location>
        <begin position="319"/>
        <end position="337"/>
    </location>
</feature>
<evidence type="ECO:0000256" key="6">
    <source>
        <dbReference type="RuleBase" id="RU367089"/>
    </source>
</evidence>
<feature type="region of interest" description="Disordered" evidence="7">
    <location>
        <begin position="51"/>
        <end position="132"/>
    </location>
</feature>
<feature type="transmembrane region" description="Helical" evidence="6">
    <location>
        <begin position="981"/>
        <end position="998"/>
    </location>
</feature>
<feature type="compositionally biased region" description="Polar residues" evidence="7">
    <location>
        <begin position="92"/>
        <end position="113"/>
    </location>
</feature>
<evidence type="ECO:0000259" key="8">
    <source>
        <dbReference type="Pfam" id="PF05041"/>
    </source>
</evidence>
<feature type="region of interest" description="Disordered" evidence="7">
    <location>
        <begin position="260"/>
        <end position="637"/>
    </location>
</feature>
<feature type="transmembrane region" description="Helical" evidence="6">
    <location>
        <begin position="1143"/>
        <end position="1161"/>
    </location>
</feature>
<dbReference type="OMA" id="ELXDTDS"/>
<evidence type="ECO:0000256" key="3">
    <source>
        <dbReference type="ARBA" id="ARBA00022692"/>
    </source>
</evidence>
<gene>
    <name evidence="9" type="primary">PCNX1</name>
</gene>
<feature type="compositionally biased region" description="Low complexity" evidence="7">
    <location>
        <begin position="714"/>
        <end position="726"/>
    </location>
</feature>
<evidence type="ECO:0000256" key="2">
    <source>
        <dbReference type="ARBA" id="ARBA00010170"/>
    </source>
</evidence>
<keyword evidence="4 6" id="KW-1133">Transmembrane helix</keyword>
<sequence>ALPSSMIIVAVYCPVVAAVFIVLKMVNYRLHRALDAGEVIDRSTNEFVDQRAKAEQGNCSTRRKDSNGPSDPGGGIEMSEFIREATPPVGCSSRNSYAGLDPSNQIGSGSSRLGTAATVKGDTDTAKTSDDISLSLGQSSSLCKEGSEEQDLATDRKLFRLVSNDSFISIQPSLSSCGQDLPKDLSDKTSLPSHSHHHHIEQSLSSACDTEVASLVPLHSHSYRKDHRPRGVPRTSSSAVAFPDTSLNDFPLYQQRRGLDPVSELESSKPHSGSKESLADNACVPGGFQHADDLKNSHSQPPTKSGKKKALNADKSVDSLRSLSTRSSGSTESYCSGTDRDTNSTVSSYRSEQTSSTHIESILSEHEESPKVGKRSTGKEESCPDPENVSSCASDKRTNSDKTVLEVSSNSGAPEAQDSQASDEMHNQREISTSASEEANKNPHANEFPAPANRPPAAEGKEEQSEKASVVVDSKVGKDTGGKQKEGDVRPKSSSLIHRTASAHKSGRRRAGKKRASSFDSSRHRDYVAFRGVSGTKPHSAIFCHDEDSSDQSDLSRASSVQSAHQLSSDSSSSNTSHSCQSPEGRYSALKTKRAPKERGAGSEHVHRTHLGPEGTSKKRTPRRTSSTNSAKTRARVLSLDSGTVACLNDSNRLMAPENIKPLTTSKSDLEAKEGEVLDELSLLGRASQLETVTRSRNSLPSQAAFPEGEEQDAISGAAAAQASEETVSFRRERSTFRRQAVRRRHNAGSNPTPPTLLVGPPLSLQDGQQGQQSTAQVKVQSRPPSQAAVLSASASLLVRNGSVHLEASHDNASAVGGSSLHDELGKFSSTLYETGGCDMSLVNFEPAARRASNICDTDSHVSSSTSVRFYPHDVLSLPQIRLNRLLTIDTDLLEQQDIDLSPDLAAAYGPTEEAAQKVKHYYRFWILPQLWIGINFDRLTLLALFDRNREVLENVLAVILAILVAFLGSVLLIQGFFRDIWVFQFCLVIASCQYSLLKSVQPDSSSPRHGHNRIIAYSRPVYFCLCCGLIWLLDYGSRNLTTTKFKLYGITFTNPLVFVSARDLVIVFTLCFPVVFFIGLLPQVNTFVMYLCEQLDIHIFGGNATTSLLAALYSFICSIVAVALLYGLCYGALKDSWDGQHIPVLFSVFCGLLVAVSYHLSRQSSDPSVLFSLVQSKIFPKAEEKNPEDPLSEVKDPLPEKLRNSVSERLQSDLVVCIVLGVLYFAIHVSTVFTVLQPALKYVLYALVGFVGFVTHYVLPQVRKQLPWHCFSHPLLKTAEYNQYEVRNAATMMWFEKLHVWLLFVEKNIIYPLVVLNELSSSAETIASPKKLDTEFGALMITIAGLKLLRSSFSSPTYQYVTVIFTVLFFKFDYEAFSETMLLDLFFMSILFNKLWELLYKLQFVYTYIAPWQITWGSAFHAFAQPFAVPHSAMLFIQAAVSAFFSTPLNPFLGSAIFITSYVRPVKFWERDYNTKRVDHSNTRLASQLDRNPGSDDNNLNSIFYEHLTRSLQHSLCGDLLLGRWGNYSTGDCFILASDYLNALVHLIEIGNGLVTFQLRGLEFRGTYCQQREVEAITEGVEEDEGFCCCEPGHIPHVLSFNAAFSQRWLAWEVIVTKYILEGYSITDNSAASMLQVFDLRKVLTTYYVKGIIYYVTTSSKLEEWLANETMQEGLRLCADRNYVDVDPTFNPNIDEDYDHRLAGISRESFCVIYLNWIEYCSSRRAKPLDVDKDSSLVTLCYGLCVLGRRALGTASHHMSSNLESFLYGLHALFKGDFRISSIRDEWIFADMELLRKVVVPGIRMSIKLHQDHFTSPDEYDDPTVLYEAIVSHEKNLVIAHEGDPAWRSAVLANSPSLLALRHVMDDGTNEYKIIMLNRRYLSFRVIKVNKECVRGLWAGQQQELVFLRNRNPERGSIQNAKQALRNMINSSCDQPIGYPIFVSPLTTSYSDSHEQLKEILGGPISLGNIRNFVVSTWHRLRKGCGAGCNSGGNIEDSDTGGGTSCPGNNATTANDPHGNVPQGSTGNPGQGSGVGLHPPVTSYPPALGTSHSAHSVQSSLVRQSPARASVASQSSYCYSSRHSSLRMSTTGFVPCRRSSTSQISLRNLPSSIQSRLSMVNPMEPSGQSAACVQHGLPSSSSSSQSIPACKHHTLVGFLGTEGGQNSATEAQLGSTLSPASHSHARKGDVIYRVQIVDPSQILEGINLSKRKELQWPDEGIRLKAGRNSWKEWNPQEGMEGHVIHRWVPCSRDPGTRSHIDKAVLLVQIDDKYVTIIETGVLELGAEV</sequence>
<feature type="transmembrane region" description="Helical" evidence="6">
    <location>
        <begin position="6"/>
        <end position="23"/>
    </location>
</feature>
<evidence type="ECO:0000256" key="7">
    <source>
        <dbReference type="SAM" id="MobiDB-lite"/>
    </source>
</evidence>
<feature type="region of interest" description="Disordered" evidence="7">
    <location>
        <begin position="219"/>
        <end position="245"/>
    </location>
</feature>
<feature type="compositionally biased region" description="Basic and acidic residues" evidence="7">
    <location>
        <begin position="595"/>
        <end position="606"/>
    </location>
</feature>
<feature type="region of interest" description="Disordered" evidence="7">
    <location>
        <begin position="694"/>
        <end position="774"/>
    </location>
</feature>
<feature type="compositionally biased region" description="Polar residues" evidence="7">
    <location>
        <begin position="343"/>
        <end position="353"/>
    </location>
</feature>
<keyword evidence="10" id="KW-1185">Reference proteome</keyword>
<feature type="transmembrane region" description="Helical" evidence="6">
    <location>
        <begin position="1018"/>
        <end position="1036"/>
    </location>
</feature>
<reference evidence="9" key="1">
    <citation type="submission" date="2025-08" db="UniProtKB">
        <authorList>
            <consortium name="Ensembl"/>
        </authorList>
    </citation>
    <scope>IDENTIFICATION</scope>
</reference>
<dbReference type="Ensembl" id="ENSCLAT00000008759.1">
    <property type="protein sequence ID" value="ENSCLAP00000008632.1"/>
    <property type="gene ID" value="ENSCLAG00000006042.1"/>
</dbReference>
<feature type="compositionally biased region" description="Basic residues" evidence="7">
    <location>
        <begin position="221"/>
        <end position="231"/>
    </location>
</feature>
<dbReference type="Pfam" id="PF05041">
    <property type="entry name" value="Pecanex_C"/>
    <property type="match status" value="1"/>
</dbReference>
<feature type="compositionally biased region" description="Polar residues" evidence="7">
    <location>
        <begin position="2051"/>
        <end position="2061"/>
    </location>
</feature>
<proteinExistence type="inferred from homology"/>
<feature type="compositionally biased region" description="Basic and acidic residues" evidence="7">
    <location>
        <begin position="266"/>
        <end position="278"/>
    </location>
</feature>
<reference evidence="9" key="2">
    <citation type="submission" date="2025-09" db="UniProtKB">
        <authorList>
            <consortium name="Ensembl"/>
        </authorList>
    </citation>
    <scope>IDENTIFICATION</scope>
</reference>
<feature type="transmembrane region" description="Helical" evidence="6">
    <location>
        <begin position="1057"/>
        <end position="1082"/>
    </location>
</feature>
<comment type="similarity">
    <text evidence="2 6">Belongs to the pecanex family.</text>
</comment>
<feature type="compositionally biased region" description="Basic residues" evidence="7">
    <location>
        <begin position="501"/>
        <end position="516"/>
    </location>
</feature>
<feature type="compositionally biased region" description="Basic and acidic residues" evidence="7">
    <location>
        <begin position="121"/>
        <end position="130"/>
    </location>
</feature>
<feature type="compositionally biased region" description="Low complexity" evidence="7">
    <location>
        <begin position="552"/>
        <end position="582"/>
    </location>
</feature>
<feature type="compositionally biased region" description="Polar residues" evidence="7">
    <location>
        <begin position="406"/>
        <end position="422"/>
    </location>
</feature>
<protein>
    <recommendedName>
        <fullName evidence="6">Pecanex-like protein</fullName>
    </recommendedName>
</protein>
<dbReference type="InterPro" id="IPR039797">
    <property type="entry name" value="Pecanex"/>
</dbReference>
<feature type="transmembrane region" description="Helical" evidence="6">
    <location>
        <begin position="1243"/>
        <end position="1260"/>
    </location>
</feature>
<feature type="region of interest" description="Disordered" evidence="7">
    <location>
        <begin position="1999"/>
        <end position="2061"/>
    </location>
</feature>
<evidence type="ECO:0000313" key="9">
    <source>
        <dbReference type="Ensembl" id="ENSCLAP00000008632.1"/>
    </source>
</evidence>
<feature type="compositionally biased region" description="Basic and acidic residues" evidence="7">
    <location>
        <begin position="475"/>
        <end position="491"/>
    </location>
</feature>
<feature type="domain" description="Pecanex C-terminal" evidence="8">
    <location>
        <begin position="1731"/>
        <end position="1957"/>
    </location>
</feature>
<feature type="region of interest" description="Disordered" evidence="7">
    <location>
        <begin position="2123"/>
        <end position="2147"/>
    </location>
</feature>
<feature type="compositionally biased region" description="Low complexity" evidence="7">
    <location>
        <begin position="756"/>
        <end position="774"/>
    </location>
</feature>
<comment type="subcellular location">
    <subcellularLocation>
        <location evidence="1 6">Membrane</location>
        <topology evidence="1 6">Multi-pass membrane protein</topology>
    </subcellularLocation>
</comment>
<evidence type="ECO:0000256" key="5">
    <source>
        <dbReference type="ARBA" id="ARBA00023136"/>
    </source>
</evidence>
<dbReference type="Proteomes" id="UP000694398">
    <property type="component" value="Unassembled WGS sequence"/>
</dbReference>
<evidence type="ECO:0000256" key="1">
    <source>
        <dbReference type="ARBA" id="ARBA00004141"/>
    </source>
</evidence>
<feature type="region of interest" description="Disordered" evidence="7">
    <location>
        <begin position="179"/>
        <end position="204"/>
    </location>
</feature>
<organism evidence="9 10">
    <name type="scientific">Chinchilla lanigera</name>
    <name type="common">Long-tailed chinchilla</name>
    <name type="synonym">Chinchilla villidera</name>
    <dbReference type="NCBI Taxonomy" id="34839"/>
    <lineage>
        <taxon>Eukaryota</taxon>
        <taxon>Metazoa</taxon>
        <taxon>Chordata</taxon>
        <taxon>Craniata</taxon>
        <taxon>Vertebrata</taxon>
        <taxon>Euteleostomi</taxon>
        <taxon>Mammalia</taxon>
        <taxon>Eutheria</taxon>
        <taxon>Euarchontoglires</taxon>
        <taxon>Glires</taxon>
        <taxon>Rodentia</taxon>
        <taxon>Hystricomorpha</taxon>
        <taxon>Chinchillidae</taxon>
        <taxon>Chinchilla</taxon>
    </lineage>
</organism>
<dbReference type="PANTHER" id="PTHR12372:SF2">
    <property type="entry name" value="PECANEX-LIKE PROTEIN 1"/>
    <property type="match status" value="1"/>
</dbReference>
<dbReference type="PANTHER" id="PTHR12372">
    <property type="entry name" value="PECANEX"/>
    <property type="match status" value="1"/>
</dbReference>
<keyword evidence="5 6" id="KW-0472">Membrane</keyword>
<feature type="transmembrane region" description="Helical" evidence="6">
    <location>
        <begin position="1214"/>
        <end position="1236"/>
    </location>
</feature>
<evidence type="ECO:0000256" key="4">
    <source>
        <dbReference type="ARBA" id="ARBA00022989"/>
    </source>
</evidence>
<evidence type="ECO:0000313" key="10">
    <source>
        <dbReference type="Proteomes" id="UP000694398"/>
    </source>
</evidence>
<dbReference type="GeneTree" id="ENSGT00940000157417"/>
<accession>A0A8C2V206</accession>
<keyword evidence="3 6" id="KW-0812">Transmembrane</keyword>
<name>A0A8C2V206_CHILA</name>
<feature type="compositionally biased region" description="Basic and acidic residues" evidence="7">
    <location>
        <begin position="363"/>
        <end position="382"/>
    </location>
</feature>
<feature type="compositionally biased region" description="Basic and acidic residues" evidence="7">
    <location>
        <begin position="394"/>
        <end position="404"/>
    </location>
</feature>
<dbReference type="GO" id="GO:0016020">
    <property type="term" value="C:membrane"/>
    <property type="evidence" value="ECO:0007669"/>
    <property type="project" value="UniProtKB-SubCell"/>
</dbReference>
<feature type="transmembrane region" description="Helical" evidence="6">
    <location>
        <begin position="952"/>
        <end position="974"/>
    </location>
</feature>
<feature type="transmembrane region" description="Helical" evidence="6">
    <location>
        <begin position="1111"/>
        <end position="1131"/>
    </location>
</feature>
<dbReference type="InterPro" id="IPR007735">
    <property type="entry name" value="Pecanex_C"/>
</dbReference>
<feature type="compositionally biased region" description="Polar residues" evidence="7">
    <location>
        <begin position="2007"/>
        <end position="2016"/>
    </location>
</feature>